<keyword evidence="4 5" id="KW-0472">Membrane</keyword>
<evidence type="ECO:0000256" key="4">
    <source>
        <dbReference type="ARBA" id="ARBA00023136"/>
    </source>
</evidence>
<dbReference type="InterPro" id="IPR003825">
    <property type="entry name" value="Colicin-V_CvpA"/>
</dbReference>
<evidence type="ECO:0000256" key="1">
    <source>
        <dbReference type="ARBA" id="ARBA00004141"/>
    </source>
</evidence>
<feature type="transmembrane region" description="Helical" evidence="5">
    <location>
        <begin position="120"/>
        <end position="142"/>
    </location>
</feature>
<feature type="transmembrane region" description="Helical" evidence="5">
    <location>
        <begin position="28"/>
        <end position="51"/>
    </location>
</feature>
<dbReference type="AlphaFoldDB" id="A0A0R1VGI9"/>
<gene>
    <name evidence="6" type="ORF">FC60_GL001343</name>
</gene>
<keyword evidence="2 5" id="KW-0812">Transmembrane</keyword>
<comment type="subcellular location">
    <subcellularLocation>
        <location evidence="1">Membrane</location>
        <topology evidence="1">Multi-pass membrane protein</topology>
    </subcellularLocation>
</comment>
<feature type="transmembrane region" description="Helical" evidence="5">
    <location>
        <begin position="78"/>
        <end position="100"/>
    </location>
</feature>
<dbReference type="PANTHER" id="PTHR37306">
    <property type="entry name" value="COLICIN V PRODUCTION PROTEIN"/>
    <property type="match status" value="1"/>
</dbReference>
<proteinExistence type="predicted"/>
<sequence length="176" mass="19909">MILTVIILAILIAAGLRGYRQGFVALVLSLVIYFAACFLASWGANGFGSFLMQIFPQIGSDNAQTTLTSNLTLATNQLFYHGIAFLILFLIVNALGRWLIRRFHWVNRIPLIGWVNQWAGGIVNLVIAYLIIFVLLVIFQVLPIEGWQNQLTASGLAQWIIHQTPFLTQWFFNWIL</sequence>
<comment type="caution">
    <text evidence="6">The sequence shown here is derived from an EMBL/GenBank/DDBJ whole genome shotgun (WGS) entry which is preliminary data.</text>
</comment>
<dbReference type="GO" id="GO:0009403">
    <property type="term" value="P:toxin biosynthetic process"/>
    <property type="evidence" value="ECO:0007669"/>
    <property type="project" value="InterPro"/>
</dbReference>
<accession>A0A0R1VGI9</accession>
<evidence type="ECO:0000256" key="2">
    <source>
        <dbReference type="ARBA" id="ARBA00022692"/>
    </source>
</evidence>
<evidence type="ECO:0000256" key="3">
    <source>
        <dbReference type="ARBA" id="ARBA00022989"/>
    </source>
</evidence>
<keyword evidence="3 5" id="KW-1133">Transmembrane helix</keyword>
<dbReference type="EMBL" id="AZFN01000004">
    <property type="protein sequence ID" value="KRM03259.1"/>
    <property type="molecule type" value="Genomic_DNA"/>
</dbReference>
<evidence type="ECO:0000256" key="5">
    <source>
        <dbReference type="SAM" id="Phobius"/>
    </source>
</evidence>
<reference evidence="6 7" key="1">
    <citation type="journal article" date="2015" name="Genome Announc.">
        <title>Expanding the biotechnology potential of lactobacilli through comparative genomics of 213 strains and associated genera.</title>
        <authorList>
            <person name="Sun Z."/>
            <person name="Harris H.M."/>
            <person name="McCann A."/>
            <person name="Guo C."/>
            <person name="Argimon S."/>
            <person name="Zhang W."/>
            <person name="Yang X."/>
            <person name="Jeffery I.B."/>
            <person name="Cooney J.C."/>
            <person name="Kagawa T.F."/>
            <person name="Liu W."/>
            <person name="Song Y."/>
            <person name="Salvetti E."/>
            <person name="Wrobel A."/>
            <person name="Rasinkangas P."/>
            <person name="Parkhill J."/>
            <person name="Rea M.C."/>
            <person name="O'Sullivan O."/>
            <person name="Ritari J."/>
            <person name="Douillard F.P."/>
            <person name="Paul Ross R."/>
            <person name="Yang R."/>
            <person name="Briner A.E."/>
            <person name="Felis G.E."/>
            <person name="de Vos W.M."/>
            <person name="Barrangou R."/>
            <person name="Klaenhammer T.R."/>
            <person name="Caufield P.W."/>
            <person name="Cui Y."/>
            <person name="Zhang H."/>
            <person name="O'Toole P.W."/>
        </authorList>
    </citation>
    <scope>NUCLEOTIDE SEQUENCE [LARGE SCALE GENOMIC DNA]</scope>
    <source>
        <strain evidence="6 7">DSM 16045</strain>
    </source>
</reference>
<dbReference type="PATRIC" id="fig|1423749.3.peg.1374"/>
<evidence type="ECO:0000313" key="6">
    <source>
        <dbReference type="EMBL" id="KRM03259.1"/>
    </source>
</evidence>
<protein>
    <submittedName>
        <fullName evidence="6">CvpA family protein</fullName>
    </submittedName>
</protein>
<evidence type="ECO:0000313" key="7">
    <source>
        <dbReference type="Proteomes" id="UP000051739"/>
    </source>
</evidence>
<dbReference type="Proteomes" id="UP000051739">
    <property type="component" value="Unassembled WGS sequence"/>
</dbReference>
<keyword evidence="7" id="KW-1185">Reference proteome</keyword>
<name>A0A0R1VGI9_9LACO</name>
<dbReference type="Pfam" id="PF02674">
    <property type="entry name" value="Colicin_V"/>
    <property type="match status" value="1"/>
</dbReference>
<dbReference type="RefSeq" id="WP_056936851.1">
    <property type="nucleotide sequence ID" value="NZ_AZFN01000004.1"/>
</dbReference>
<organism evidence="6 7">
    <name type="scientific">Limosilactobacillus gastricus DSM 16045</name>
    <dbReference type="NCBI Taxonomy" id="1423749"/>
    <lineage>
        <taxon>Bacteria</taxon>
        <taxon>Bacillati</taxon>
        <taxon>Bacillota</taxon>
        <taxon>Bacilli</taxon>
        <taxon>Lactobacillales</taxon>
        <taxon>Lactobacillaceae</taxon>
        <taxon>Limosilactobacillus</taxon>
    </lineage>
</organism>
<dbReference type="GO" id="GO:0016020">
    <property type="term" value="C:membrane"/>
    <property type="evidence" value="ECO:0007669"/>
    <property type="project" value="UniProtKB-SubCell"/>
</dbReference>
<dbReference type="PANTHER" id="PTHR37306:SF1">
    <property type="entry name" value="COLICIN V PRODUCTION PROTEIN"/>
    <property type="match status" value="1"/>
</dbReference>